<reference evidence="3 4" key="2">
    <citation type="submission" date="2024-05" db="EMBL/GenBank/DDBJ databases">
        <authorList>
            <person name="Chen Y."/>
            <person name="Shah S."/>
            <person name="Dougan E. K."/>
            <person name="Thang M."/>
            <person name="Chan C."/>
        </authorList>
    </citation>
    <scope>NUCLEOTIDE SEQUENCE [LARGE SCALE GENOMIC DNA]</scope>
</reference>
<proteinExistence type="predicted"/>
<dbReference type="Proteomes" id="UP001152797">
    <property type="component" value="Unassembled WGS sequence"/>
</dbReference>
<dbReference type="EMBL" id="CAMXCT030000014">
    <property type="protein sequence ID" value="CAL4759788.1"/>
    <property type="molecule type" value="Genomic_DNA"/>
</dbReference>
<dbReference type="EMBL" id="CAMXCT020000014">
    <property type="protein sequence ID" value="CAL1125851.1"/>
    <property type="molecule type" value="Genomic_DNA"/>
</dbReference>
<comment type="caution">
    <text evidence="2">The sequence shown here is derived from an EMBL/GenBank/DDBJ whole genome shotgun (WGS) entry which is preliminary data.</text>
</comment>
<feature type="region of interest" description="Disordered" evidence="1">
    <location>
        <begin position="1"/>
        <end position="39"/>
    </location>
</feature>
<protein>
    <submittedName>
        <fullName evidence="3">Protein MEI2-like 4</fullName>
    </submittedName>
</protein>
<accession>A0A9P1BJ22</accession>
<dbReference type="OrthoDB" id="425498at2759"/>
<dbReference type="AlphaFoldDB" id="A0A9P1BJ22"/>
<dbReference type="EMBL" id="CAMXCT010000014">
    <property type="protein sequence ID" value="CAI3972476.1"/>
    <property type="molecule type" value="Genomic_DNA"/>
</dbReference>
<evidence type="ECO:0000313" key="3">
    <source>
        <dbReference type="EMBL" id="CAL4759788.1"/>
    </source>
</evidence>
<evidence type="ECO:0000313" key="4">
    <source>
        <dbReference type="Proteomes" id="UP001152797"/>
    </source>
</evidence>
<sequence>MASKLTGPRVPPKGSRQLKPPGEARSAPKVSQVQRQVDEVKSLEKRAGDLVRSNDLRSALQTYEECKAEIQEALEGLPKDDICYSTLVESKNSVEEKISKCKQFLPFEYFLKAPK</sequence>
<gene>
    <name evidence="2" type="ORF">C1SCF055_LOCUS1058</name>
</gene>
<reference evidence="2" key="1">
    <citation type="submission" date="2022-10" db="EMBL/GenBank/DDBJ databases">
        <authorList>
            <person name="Chen Y."/>
            <person name="Dougan E. K."/>
            <person name="Chan C."/>
            <person name="Rhodes N."/>
            <person name="Thang M."/>
        </authorList>
    </citation>
    <scope>NUCLEOTIDE SEQUENCE</scope>
</reference>
<evidence type="ECO:0000256" key="1">
    <source>
        <dbReference type="SAM" id="MobiDB-lite"/>
    </source>
</evidence>
<organism evidence="2">
    <name type="scientific">Cladocopium goreaui</name>
    <dbReference type="NCBI Taxonomy" id="2562237"/>
    <lineage>
        <taxon>Eukaryota</taxon>
        <taxon>Sar</taxon>
        <taxon>Alveolata</taxon>
        <taxon>Dinophyceae</taxon>
        <taxon>Suessiales</taxon>
        <taxon>Symbiodiniaceae</taxon>
        <taxon>Cladocopium</taxon>
    </lineage>
</organism>
<keyword evidence="4" id="KW-1185">Reference proteome</keyword>
<name>A0A9P1BJ22_9DINO</name>
<evidence type="ECO:0000313" key="2">
    <source>
        <dbReference type="EMBL" id="CAI3972476.1"/>
    </source>
</evidence>